<keyword evidence="5" id="KW-0539">Nucleus</keyword>
<evidence type="ECO:0000256" key="3">
    <source>
        <dbReference type="ARBA" id="ARBA00023125"/>
    </source>
</evidence>
<gene>
    <name evidence="8" type="ORF">QN277_010810</name>
</gene>
<comment type="caution">
    <text evidence="8">The sequence shown here is derived from an EMBL/GenBank/DDBJ whole genome shotgun (WGS) entry which is preliminary data.</text>
</comment>
<keyword evidence="3" id="KW-0238">DNA-binding</keyword>
<accession>A0AAE1JK74</accession>
<evidence type="ECO:0000313" key="8">
    <source>
        <dbReference type="EMBL" id="KAK4252965.1"/>
    </source>
</evidence>
<evidence type="ECO:0000256" key="1">
    <source>
        <dbReference type="ARBA" id="ARBA00004123"/>
    </source>
</evidence>
<evidence type="ECO:0000256" key="6">
    <source>
        <dbReference type="SAM" id="Phobius"/>
    </source>
</evidence>
<dbReference type="Gene3D" id="2.170.150.80">
    <property type="entry name" value="NAC domain"/>
    <property type="match status" value="1"/>
</dbReference>
<dbReference type="GO" id="GO:0003677">
    <property type="term" value="F:DNA binding"/>
    <property type="evidence" value="ECO:0007669"/>
    <property type="project" value="UniProtKB-KW"/>
</dbReference>
<dbReference type="PANTHER" id="PTHR31744">
    <property type="entry name" value="PROTEIN CUP-SHAPED COTYLEDON 2-RELATED"/>
    <property type="match status" value="1"/>
</dbReference>
<proteinExistence type="predicted"/>
<keyword evidence="6" id="KW-0812">Transmembrane</keyword>
<keyword evidence="6" id="KW-1133">Transmembrane helix</keyword>
<reference evidence="8" key="1">
    <citation type="submission" date="2023-10" db="EMBL/GenBank/DDBJ databases">
        <title>Chromosome-level genome of the transformable northern wattle, Acacia crassicarpa.</title>
        <authorList>
            <person name="Massaro I."/>
            <person name="Sinha N.R."/>
            <person name="Poethig S."/>
            <person name="Leichty A.R."/>
        </authorList>
    </citation>
    <scope>NUCLEOTIDE SEQUENCE</scope>
    <source>
        <strain evidence="8">Acra3RX</strain>
        <tissue evidence="8">Leaf</tissue>
    </source>
</reference>
<dbReference type="FunFam" id="2.170.150.80:FF:000002">
    <property type="entry name" value="Nac domain-containing protein 86"/>
    <property type="match status" value="1"/>
</dbReference>
<sequence length="544" mass="60942">MGRDSPTSLAPGFRFHPTDEELVRYYLRRKVSGKSFRFDPIAVIDIYKSEPWDLPCQSKLKSRDLEWYFFSALDKKYGNGSRTNRATEKGYWKTTGKDRPVRHSSRTIGMKKTLVYHGGRAPRGTRTNWVMHEYRLADEELAKAEIPQDAFVLCRIFQKSGSGPKNGEQYGAPFIEEEWEEDDVTVAPLPSYEAATDEIIVDDEAYVETDDLDQYLDMGVASEGAGHALNFYHGECSSYREHSLELIEDQEPLLGTSGTCEPQDDLLVNKPEQHASDDKPVKDGIKAEATREGYFLNDKCTFDETYLDATDGSFLETDDLANPADTDVLEEYLTYFNSVDDITQYISFDSPELTESENPDTDQGPRLTQLNVGGESKDIVMAGKIDVEAQSSKEASLKQHLETSKLVSENTYPFMKQASHMLGSIPAPPAVTYEFPPKEIALRLHSTGQCSNSAHVTAGMIRITDFSVTDNRMDWMLRKNGEFSVVISSCFWPDVNSVASVPISGLLSGKSALVVSHGWIFLVFFSVLILSLSFKIGSFMYTGK</sequence>
<keyword evidence="2" id="KW-0805">Transcription regulation</keyword>
<feature type="domain" description="NAC" evidence="7">
    <location>
        <begin position="9"/>
        <end position="159"/>
    </location>
</feature>
<evidence type="ECO:0000256" key="2">
    <source>
        <dbReference type="ARBA" id="ARBA00023015"/>
    </source>
</evidence>
<dbReference type="PROSITE" id="PS51005">
    <property type="entry name" value="NAC"/>
    <property type="match status" value="1"/>
</dbReference>
<keyword evidence="4" id="KW-0804">Transcription</keyword>
<dbReference type="GO" id="GO:0005634">
    <property type="term" value="C:nucleus"/>
    <property type="evidence" value="ECO:0007669"/>
    <property type="project" value="UniProtKB-SubCell"/>
</dbReference>
<dbReference type="InterPro" id="IPR036093">
    <property type="entry name" value="NAC_dom_sf"/>
</dbReference>
<dbReference type="PANTHER" id="PTHR31744:SF210">
    <property type="entry name" value="NAC DOMAIN-CONTAINING PROTEIN 86-LIKE"/>
    <property type="match status" value="1"/>
</dbReference>
<dbReference type="Pfam" id="PF02365">
    <property type="entry name" value="NAM"/>
    <property type="match status" value="1"/>
</dbReference>
<evidence type="ECO:0000256" key="4">
    <source>
        <dbReference type="ARBA" id="ARBA00023163"/>
    </source>
</evidence>
<organism evidence="8 9">
    <name type="scientific">Acacia crassicarpa</name>
    <name type="common">northern wattle</name>
    <dbReference type="NCBI Taxonomy" id="499986"/>
    <lineage>
        <taxon>Eukaryota</taxon>
        <taxon>Viridiplantae</taxon>
        <taxon>Streptophyta</taxon>
        <taxon>Embryophyta</taxon>
        <taxon>Tracheophyta</taxon>
        <taxon>Spermatophyta</taxon>
        <taxon>Magnoliopsida</taxon>
        <taxon>eudicotyledons</taxon>
        <taxon>Gunneridae</taxon>
        <taxon>Pentapetalae</taxon>
        <taxon>rosids</taxon>
        <taxon>fabids</taxon>
        <taxon>Fabales</taxon>
        <taxon>Fabaceae</taxon>
        <taxon>Caesalpinioideae</taxon>
        <taxon>mimosoid clade</taxon>
        <taxon>Acacieae</taxon>
        <taxon>Acacia</taxon>
    </lineage>
</organism>
<keyword evidence="9" id="KW-1185">Reference proteome</keyword>
<dbReference type="GO" id="GO:0006355">
    <property type="term" value="P:regulation of DNA-templated transcription"/>
    <property type="evidence" value="ECO:0007669"/>
    <property type="project" value="InterPro"/>
</dbReference>
<dbReference type="InterPro" id="IPR003441">
    <property type="entry name" value="NAC-dom"/>
</dbReference>
<name>A0AAE1JK74_9FABA</name>
<dbReference type="AlphaFoldDB" id="A0AAE1JK74"/>
<comment type="subcellular location">
    <subcellularLocation>
        <location evidence="1">Nucleus</location>
    </subcellularLocation>
</comment>
<feature type="transmembrane region" description="Helical" evidence="6">
    <location>
        <begin position="519"/>
        <end position="541"/>
    </location>
</feature>
<dbReference type="Proteomes" id="UP001293593">
    <property type="component" value="Unassembled WGS sequence"/>
</dbReference>
<evidence type="ECO:0000256" key="5">
    <source>
        <dbReference type="ARBA" id="ARBA00023242"/>
    </source>
</evidence>
<protein>
    <recommendedName>
        <fullName evidence="7">NAC domain-containing protein</fullName>
    </recommendedName>
</protein>
<evidence type="ECO:0000259" key="7">
    <source>
        <dbReference type="PROSITE" id="PS51005"/>
    </source>
</evidence>
<dbReference type="SUPFAM" id="SSF101941">
    <property type="entry name" value="NAC domain"/>
    <property type="match status" value="1"/>
</dbReference>
<evidence type="ECO:0000313" key="9">
    <source>
        <dbReference type="Proteomes" id="UP001293593"/>
    </source>
</evidence>
<keyword evidence="6" id="KW-0472">Membrane</keyword>
<dbReference type="EMBL" id="JAWXYG010000018">
    <property type="protein sequence ID" value="KAK4252965.1"/>
    <property type="molecule type" value="Genomic_DNA"/>
</dbReference>